<dbReference type="Gene3D" id="1.10.260.40">
    <property type="entry name" value="lambda repressor-like DNA-binding domains"/>
    <property type="match status" value="1"/>
</dbReference>
<dbReference type="InterPro" id="IPR010982">
    <property type="entry name" value="Lambda_DNA-bd_dom_sf"/>
</dbReference>
<evidence type="ECO:0000313" key="2">
    <source>
        <dbReference type="EMBL" id="OQS32801.1"/>
    </source>
</evidence>
<gene>
    <name evidence="2" type="ORF">B0T45_21095</name>
</gene>
<proteinExistence type="predicted"/>
<dbReference type="EMBL" id="MUKV01000043">
    <property type="protein sequence ID" value="OQS32801.1"/>
    <property type="molecule type" value="Genomic_DNA"/>
</dbReference>
<comment type="caution">
    <text evidence="2">The sequence shown here is derived from an EMBL/GenBank/DDBJ whole genome shotgun (WGS) entry which is preliminary data.</text>
</comment>
<evidence type="ECO:0000259" key="1">
    <source>
        <dbReference type="PROSITE" id="PS50943"/>
    </source>
</evidence>
<dbReference type="PROSITE" id="PS50943">
    <property type="entry name" value="HTH_CROC1"/>
    <property type="match status" value="1"/>
</dbReference>
<dbReference type="SUPFAM" id="SSF47413">
    <property type="entry name" value="lambda repressor-like DNA-binding domains"/>
    <property type="match status" value="1"/>
</dbReference>
<feature type="domain" description="HTH cro/C1-type" evidence="1">
    <location>
        <begin position="13"/>
        <end position="54"/>
    </location>
</feature>
<evidence type="ECO:0000313" key="3">
    <source>
        <dbReference type="Proteomes" id="UP000192721"/>
    </source>
</evidence>
<reference evidence="2 3" key="1">
    <citation type="submission" date="2017-02" db="EMBL/GenBank/DDBJ databases">
        <title>Chromobacterium haemolyticum H5244.</title>
        <authorList>
            <person name="Gulvik C.A."/>
        </authorList>
    </citation>
    <scope>NUCLEOTIDE SEQUENCE [LARGE SCALE GENOMIC DNA]</scope>
    <source>
        <strain evidence="2 3">H5244</strain>
    </source>
</reference>
<dbReference type="AlphaFoldDB" id="A0A1W0CDN6"/>
<protein>
    <recommendedName>
        <fullName evidence="1">HTH cro/C1-type domain-containing protein</fullName>
    </recommendedName>
</protein>
<organism evidence="2 3">
    <name type="scientific">Chromobacterium haemolyticum</name>
    <dbReference type="NCBI Taxonomy" id="394935"/>
    <lineage>
        <taxon>Bacteria</taxon>
        <taxon>Pseudomonadati</taxon>
        <taxon>Pseudomonadota</taxon>
        <taxon>Betaproteobacteria</taxon>
        <taxon>Neisseriales</taxon>
        <taxon>Chromobacteriaceae</taxon>
        <taxon>Chromobacterium</taxon>
    </lineage>
</organism>
<sequence length="95" mass="10845">MRFLKKRDRVLTKEIANACGVTVPAVGGWMKSTVPNGRHLPLLAAFFNVSVDWLVRGEVDEERERILAEMSLLSPMIDMEGLQIVRLMMRKLAYK</sequence>
<dbReference type="InterPro" id="IPR001387">
    <property type="entry name" value="Cro/C1-type_HTH"/>
</dbReference>
<dbReference type="GO" id="GO:0003677">
    <property type="term" value="F:DNA binding"/>
    <property type="evidence" value="ECO:0007669"/>
    <property type="project" value="InterPro"/>
</dbReference>
<name>A0A1W0CDN6_9NEIS</name>
<dbReference type="Proteomes" id="UP000192721">
    <property type="component" value="Unassembled WGS sequence"/>
</dbReference>
<accession>A0A1W0CDN6</accession>